<sequence>MCNALTVTKRESAPLPERLCERIAYCAILLTVYEADYSVVVAQSEGADHRYYSTPEMQNILLQNAVGHAVRKAKNFAGGATDAILSGRQVLINLMSDFVLDKTKATAESRQWKSYILERITNNATFAAGGQCVSFAPMTLGLTEGHYGEYAGLLVGYSCSLTSPCRDVFQVCDPIFVRLYSLRNFSRINAQGANLSDSCSYAIFLRCLFRAGDGVLVDSLLVMALPCKTMHRSSSHHGAGDGYSCSLALRRWSSSRATVTSCPISSAALTPIFSTCASASSEETRGFSPLPSAWRRAISPRTAVITKAAIVSPSVFEFSISSITSWGKRIFFICDLLLMFPVAIRMSGYFEVCTHYTKRCVDKTLDTVAHLNLICIYTNDCGVYTATPRSGGTHAGRLTKPLNEVTIMAGTQHTQTHPKFIYTFLAVHRDCIADGKNTVHVAADTLVDACEMLNDMGYISATWKGREENTLFIQKCENNFIWRFIALSTAQPRVIHIEATSEQEARQQSPDGCVMVFAARIRQEVHHA</sequence>
<gene>
    <name evidence="1" type="ordered locus">EC55989_0272</name>
</gene>
<dbReference type="AlphaFoldDB" id="B7L400"/>
<dbReference type="Proteomes" id="UP000000746">
    <property type="component" value="Chromosome"/>
</dbReference>
<keyword evidence="2" id="KW-1185">Reference proteome</keyword>
<organism evidence="1 2">
    <name type="scientific">Escherichia coli (strain 55989 / EAEC)</name>
    <dbReference type="NCBI Taxonomy" id="585055"/>
    <lineage>
        <taxon>Bacteria</taxon>
        <taxon>Pseudomonadati</taxon>
        <taxon>Pseudomonadota</taxon>
        <taxon>Gammaproteobacteria</taxon>
        <taxon>Enterobacterales</taxon>
        <taxon>Enterobacteriaceae</taxon>
        <taxon>Escherichia</taxon>
    </lineage>
</organism>
<evidence type="ECO:0000313" key="1">
    <source>
        <dbReference type="EMBL" id="CAU96151.1"/>
    </source>
</evidence>
<proteinExistence type="predicted"/>
<dbReference type="HOGENOM" id="CLU_040784_1_0_6"/>
<name>B7L400_ECO55</name>
<evidence type="ECO:0008006" key="3">
    <source>
        <dbReference type="Google" id="ProtNLM"/>
    </source>
</evidence>
<dbReference type="NCBIfam" id="NF033153">
    <property type="entry name" value="phage_ICD_like"/>
    <property type="match status" value="1"/>
</dbReference>
<dbReference type="KEGG" id="eck:EC55989_0272"/>
<reference evidence="2" key="1">
    <citation type="journal article" date="2009" name="PLoS Genet.">
        <title>Organised genome dynamics in the Escherichia coli species results in highly diverse adaptive paths.</title>
        <authorList>
            <person name="Touchon M."/>
            <person name="Hoede C."/>
            <person name="Tenaillon O."/>
            <person name="Barbe V."/>
            <person name="Baeriswyl S."/>
            <person name="Bidet P."/>
            <person name="Bingen E."/>
            <person name="Bonacorsi S."/>
            <person name="Bouchier C."/>
            <person name="Bouvet O."/>
            <person name="Calteau A."/>
            <person name="Chiapello H."/>
            <person name="Clermont O."/>
            <person name="Cruveiller S."/>
            <person name="Danchin A."/>
            <person name="Diard M."/>
            <person name="Dossat C."/>
            <person name="Karoui M.E."/>
            <person name="Frapy E."/>
            <person name="Garry L."/>
            <person name="Ghigo J.M."/>
            <person name="Gilles A.M."/>
            <person name="Johnson J."/>
            <person name="Le Bouguenec C."/>
            <person name="Lescat M."/>
            <person name="Mangenot S."/>
            <person name="Martinez-Jehanne V."/>
            <person name="Matic I."/>
            <person name="Nassif X."/>
            <person name="Oztas S."/>
            <person name="Petit M.A."/>
            <person name="Pichon C."/>
            <person name="Rouy Z."/>
            <person name="Ruf C.S."/>
            <person name="Schneider D."/>
            <person name="Tourret J."/>
            <person name="Vacherie B."/>
            <person name="Vallenet D."/>
            <person name="Medigue C."/>
            <person name="Rocha E.P.C."/>
            <person name="Denamur E."/>
        </authorList>
    </citation>
    <scope>NUCLEOTIDE SEQUENCE [LARGE SCALE GENOMIC DNA]</scope>
    <source>
        <strain evidence="2">55989 / EAEC</strain>
    </source>
</reference>
<evidence type="ECO:0000313" key="2">
    <source>
        <dbReference type="Proteomes" id="UP000000746"/>
    </source>
</evidence>
<dbReference type="EMBL" id="CU928145">
    <property type="protein sequence ID" value="CAU96151.1"/>
    <property type="molecule type" value="Genomic_DNA"/>
</dbReference>
<accession>B7L400</accession>
<protein>
    <recommendedName>
        <fullName evidence="3">Host cell division inhibitor Icd-like protein</fullName>
    </recommendedName>
</protein>